<dbReference type="InterPro" id="IPR036457">
    <property type="entry name" value="PPM-type-like_dom_sf"/>
</dbReference>
<accession>A0A930V1V7</accession>
<dbReference type="InterPro" id="IPR052016">
    <property type="entry name" value="Bact_Sigma-Reg"/>
</dbReference>
<gene>
    <name evidence="4" type="ORF">ISG29_15680</name>
</gene>
<feature type="domain" description="PPM-type phosphatase" evidence="3">
    <location>
        <begin position="172"/>
        <end position="374"/>
    </location>
</feature>
<sequence>MNRGAPRRPFGGRSWSRGAIELATEWSRGTPRSQGVVLALLVLLVTGCFTVTWHRYQVLPVGTYFVWLVIGLALLRFRPLLVLTIVVLGGVAVLSFKADDGGAAFSVARLSGLLALSLGGALILVQSGLQRSGLPAPLGDSMLADLRDRLQRQGVVPPLPVPWRCQTSMVAAHGVGYAGDFMVADLREGPDGDELELILVDVVGKGIAAGTGALQFAGALSGLIGALPPRRLFEAANDFLLRQESEETLATAVHVLIDLATGRFVVHSAGHPPALRWNAARREWIPQTARGMALGVSSELSLHDSSGTLARGEALMFYTDGVVERPDADIDDGIAWLQRMGSIAVAHGFEGAAERILRRVPRGDDDRAVLIIDRGLERPVGGPR</sequence>
<dbReference type="SUPFAM" id="SSF81606">
    <property type="entry name" value="PP2C-like"/>
    <property type="match status" value="1"/>
</dbReference>
<protein>
    <submittedName>
        <fullName evidence="4">Serine/threonine-protein phosphatase</fullName>
    </submittedName>
</protein>
<evidence type="ECO:0000256" key="1">
    <source>
        <dbReference type="ARBA" id="ARBA00022801"/>
    </source>
</evidence>
<comment type="caution">
    <text evidence="4">The sequence shown here is derived from an EMBL/GenBank/DDBJ whole genome shotgun (WGS) entry which is preliminary data.</text>
</comment>
<dbReference type="EMBL" id="JADIVZ010000009">
    <property type="protein sequence ID" value="MBF4163135.1"/>
    <property type="molecule type" value="Genomic_DNA"/>
</dbReference>
<dbReference type="PANTHER" id="PTHR43156:SF2">
    <property type="entry name" value="STAGE II SPORULATION PROTEIN E"/>
    <property type="match status" value="1"/>
</dbReference>
<dbReference type="InterPro" id="IPR001932">
    <property type="entry name" value="PPM-type_phosphatase-like_dom"/>
</dbReference>
<keyword evidence="5" id="KW-1185">Reference proteome</keyword>
<feature type="transmembrane region" description="Helical" evidence="2">
    <location>
        <begin position="80"/>
        <end position="98"/>
    </location>
</feature>
<reference evidence="4" key="1">
    <citation type="submission" date="2020-11" db="EMBL/GenBank/DDBJ databases">
        <title>Nocardioides sp. CBS4Y-1, whole genome shotgun sequence.</title>
        <authorList>
            <person name="Tuo L."/>
        </authorList>
    </citation>
    <scope>NUCLEOTIDE SEQUENCE</scope>
    <source>
        <strain evidence="4">CBS4Y-1</strain>
    </source>
</reference>
<evidence type="ECO:0000256" key="2">
    <source>
        <dbReference type="SAM" id="Phobius"/>
    </source>
</evidence>
<keyword evidence="1" id="KW-0378">Hydrolase</keyword>
<feature type="transmembrane region" description="Helical" evidence="2">
    <location>
        <begin position="35"/>
        <end position="52"/>
    </location>
</feature>
<evidence type="ECO:0000259" key="3">
    <source>
        <dbReference type="SMART" id="SM00331"/>
    </source>
</evidence>
<dbReference type="Proteomes" id="UP000656804">
    <property type="component" value="Unassembled WGS sequence"/>
</dbReference>
<evidence type="ECO:0000313" key="4">
    <source>
        <dbReference type="EMBL" id="MBF4163135.1"/>
    </source>
</evidence>
<dbReference type="RefSeq" id="WP_194504386.1">
    <property type="nucleotide sequence ID" value="NZ_JADIVZ010000009.1"/>
</dbReference>
<keyword evidence="2" id="KW-1133">Transmembrane helix</keyword>
<dbReference type="PANTHER" id="PTHR43156">
    <property type="entry name" value="STAGE II SPORULATION PROTEIN E-RELATED"/>
    <property type="match status" value="1"/>
</dbReference>
<organism evidence="4 5">
    <name type="scientific">Nocardioides acrostichi</name>
    <dbReference type="NCBI Taxonomy" id="2784339"/>
    <lineage>
        <taxon>Bacteria</taxon>
        <taxon>Bacillati</taxon>
        <taxon>Actinomycetota</taxon>
        <taxon>Actinomycetes</taxon>
        <taxon>Propionibacteriales</taxon>
        <taxon>Nocardioidaceae</taxon>
        <taxon>Nocardioides</taxon>
    </lineage>
</organism>
<dbReference type="SMART" id="SM00331">
    <property type="entry name" value="PP2C_SIG"/>
    <property type="match status" value="1"/>
</dbReference>
<keyword evidence="2" id="KW-0812">Transmembrane</keyword>
<dbReference type="GO" id="GO:0016791">
    <property type="term" value="F:phosphatase activity"/>
    <property type="evidence" value="ECO:0007669"/>
    <property type="project" value="TreeGrafter"/>
</dbReference>
<dbReference type="Pfam" id="PF07228">
    <property type="entry name" value="SpoIIE"/>
    <property type="match status" value="1"/>
</dbReference>
<proteinExistence type="predicted"/>
<dbReference type="AlphaFoldDB" id="A0A930V1V7"/>
<dbReference type="Gene3D" id="3.60.40.10">
    <property type="entry name" value="PPM-type phosphatase domain"/>
    <property type="match status" value="1"/>
</dbReference>
<keyword evidence="2" id="KW-0472">Membrane</keyword>
<feature type="transmembrane region" description="Helical" evidence="2">
    <location>
        <begin position="104"/>
        <end position="125"/>
    </location>
</feature>
<name>A0A930V1V7_9ACTN</name>
<evidence type="ECO:0000313" key="5">
    <source>
        <dbReference type="Proteomes" id="UP000656804"/>
    </source>
</evidence>